<organism evidence="2 3">
    <name type="scientific">Galerina marginata (strain CBS 339.88)</name>
    <dbReference type="NCBI Taxonomy" id="685588"/>
    <lineage>
        <taxon>Eukaryota</taxon>
        <taxon>Fungi</taxon>
        <taxon>Dikarya</taxon>
        <taxon>Basidiomycota</taxon>
        <taxon>Agaricomycotina</taxon>
        <taxon>Agaricomycetes</taxon>
        <taxon>Agaricomycetidae</taxon>
        <taxon>Agaricales</taxon>
        <taxon>Agaricineae</taxon>
        <taxon>Strophariaceae</taxon>
        <taxon>Galerina</taxon>
    </lineage>
</organism>
<proteinExistence type="predicted"/>
<feature type="region of interest" description="Disordered" evidence="1">
    <location>
        <begin position="1"/>
        <end position="22"/>
    </location>
</feature>
<feature type="compositionally biased region" description="Low complexity" evidence="1">
    <location>
        <begin position="207"/>
        <end position="218"/>
    </location>
</feature>
<feature type="compositionally biased region" description="Low complexity" evidence="1">
    <location>
        <begin position="159"/>
        <end position="169"/>
    </location>
</feature>
<protein>
    <recommendedName>
        <fullName evidence="4">RRM domain-containing protein</fullName>
    </recommendedName>
</protein>
<evidence type="ECO:0008006" key="4">
    <source>
        <dbReference type="Google" id="ProtNLM"/>
    </source>
</evidence>
<feature type="region of interest" description="Disordered" evidence="1">
    <location>
        <begin position="92"/>
        <end position="294"/>
    </location>
</feature>
<feature type="compositionally biased region" description="Polar residues" evidence="1">
    <location>
        <begin position="1"/>
        <end position="14"/>
    </location>
</feature>
<accession>A0A067TQE5</accession>
<evidence type="ECO:0000313" key="2">
    <source>
        <dbReference type="EMBL" id="KDR85420.1"/>
    </source>
</evidence>
<feature type="compositionally biased region" description="Polar residues" evidence="1">
    <location>
        <begin position="242"/>
        <end position="273"/>
    </location>
</feature>
<feature type="compositionally biased region" description="Polar residues" evidence="1">
    <location>
        <begin position="197"/>
        <end position="206"/>
    </location>
</feature>
<dbReference type="EMBL" id="KL142367">
    <property type="protein sequence ID" value="KDR85420.1"/>
    <property type="molecule type" value="Genomic_DNA"/>
</dbReference>
<dbReference type="OrthoDB" id="3071736at2759"/>
<reference evidence="3" key="1">
    <citation type="journal article" date="2014" name="Proc. Natl. Acad. Sci. U.S.A.">
        <title>Extensive sampling of basidiomycete genomes demonstrates inadequacy of the white-rot/brown-rot paradigm for wood decay fungi.</title>
        <authorList>
            <person name="Riley R."/>
            <person name="Salamov A.A."/>
            <person name="Brown D.W."/>
            <person name="Nagy L.G."/>
            <person name="Floudas D."/>
            <person name="Held B.W."/>
            <person name="Levasseur A."/>
            <person name="Lombard V."/>
            <person name="Morin E."/>
            <person name="Otillar R."/>
            <person name="Lindquist E.A."/>
            <person name="Sun H."/>
            <person name="LaButti K.M."/>
            <person name="Schmutz J."/>
            <person name="Jabbour D."/>
            <person name="Luo H."/>
            <person name="Baker S.E."/>
            <person name="Pisabarro A.G."/>
            <person name="Walton J.D."/>
            <person name="Blanchette R.A."/>
            <person name="Henrissat B."/>
            <person name="Martin F."/>
            <person name="Cullen D."/>
            <person name="Hibbett D.S."/>
            <person name="Grigoriev I.V."/>
        </authorList>
    </citation>
    <scope>NUCLEOTIDE SEQUENCE [LARGE SCALE GENOMIC DNA]</scope>
    <source>
        <strain evidence="3">CBS 339.88</strain>
    </source>
</reference>
<dbReference type="STRING" id="685588.A0A067TQE5"/>
<sequence length="491" mass="53685">MLAQQGSVADTPYTTPDEDPFNVRPYVQEVKTIKHKRSSMLDKWISEQQAQPSDCSSADALPTPTAYFSSPSLFASSSNPYLAYPDLPRVSSEAARSKDEDTESIISYDLVNDDDIPDDTTPRDPLQQVPGTPTAPRTHKSSRNSITPSFRNLNLTFRSNSPSSPSSPNMEATSRAMTRLSFFPRTPRSSTGPSSSDVITPQQHTRSSSLSTLALSASHPPTKIHPSSTSSKWRPSVLGHFHQSSASQLSVGTSEAQYTPSHARSRPSISSGETYTSWNTSRTTTTVDSNIPPTPSKLSLFDSIRLRGNKSPTTLSRISVASTSSVRLSSPQTGGIIQDGSSVVTDHMKSSQRIVFAPKTGSMLDNVDDEDDLDPPPTYRFNKHESIRSPIPASGTLPRVKFSSLNSRTHRKKKKLIISGVGVTEVRKFEGIKRWCESFGDVRQITRMPNGDLQIDFRDPEVADTVCRVRAKVTIAGVGSVQLSWIAGNKR</sequence>
<evidence type="ECO:0000256" key="1">
    <source>
        <dbReference type="SAM" id="MobiDB-lite"/>
    </source>
</evidence>
<name>A0A067TQE5_GALM3</name>
<dbReference type="AlphaFoldDB" id="A0A067TQE5"/>
<dbReference type="Proteomes" id="UP000027222">
    <property type="component" value="Unassembled WGS sequence"/>
</dbReference>
<feature type="compositionally biased region" description="Low complexity" evidence="1">
    <location>
        <begin position="184"/>
        <end position="196"/>
    </location>
</feature>
<dbReference type="HOGENOM" id="CLU_624100_0_0_1"/>
<feature type="compositionally biased region" description="Polar residues" evidence="1">
    <location>
        <begin position="143"/>
        <end position="158"/>
    </location>
</feature>
<feature type="compositionally biased region" description="Low complexity" evidence="1">
    <location>
        <begin position="274"/>
        <end position="289"/>
    </location>
</feature>
<keyword evidence="3" id="KW-1185">Reference proteome</keyword>
<gene>
    <name evidence="2" type="ORF">GALMADRAFT_359499</name>
</gene>
<evidence type="ECO:0000313" key="3">
    <source>
        <dbReference type="Proteomes" id="UP000027222"/>
    </source>
</evidence>